<dbReference type="EMBL" id="MHMA01000003">
    <property type="protein sequence ID" value="OGZ20717.1"/>
    <property type="molecule type" value="Genomic_DNA"/>
</dbReference>
<name>A0A1G2E4B8_9BACT</name>
<keyword evidence="1" id="KW-1133">Transmembrane helix</keyword>
<evidence type="ECO:0000313" key="2">
    <source>
        <dbReference type="EMBL" id="OGZ20717.1"/>
    </source>
</evidence>
<dbReference type="Proteomes" id="UP000178721">
    <property type="component" value="Unassembled WGS sequence"/>
</dbReference>
<organism evidence="2 3">
    <name type="scientific">Candidatus Nealsonbacteria bacterium RIFCSPHIGHO2_01_FULL_43_31</name>
    <dbReference type="NCBI Taxonomy" id="1801665"/>
    <lineage>
        <taxon>Bacteria</taxon>
        <taxon>Candidatus Nealsoniibacteriota</taxon>
    </lineage>
</organism>
<dbReference type="AlphaFoldDB" id="A0A1G2E4B8"/>
<reference evidence="2 3" key="1">
    <citation type="journal article" date="2016" name="Nat. Commun.">
        <title>Thousands of microbial genomes shed light on interconnected biogeochemical processes in an aquifer system.</title>
        <authorList>
            <person name="Anantharaman K."/>
            <person name="Brown C.T."/>
            <person name="Hug L.A."/>
            <person name="Sharon I."/>
            <person name="Castelle C.J."/>
            <person name="Probst A.J."/>
            <person name="Thomas B.C."/>
            <person name="Singh A."/>
            <person name="Wilkins M.J."/>
            <person name="Karaoz U."/>
            <person name="Brodie E.L."/>
            <person name="Williams K.H."/>
            <person name="Hubbard S.S."/>
            <person name="Banfield J.F."/>
        </authorList>
    </citation>
    <scope>NUCLEOTIDE SEQUENCE [LARGE SCALE GENOMIC DNA]</scope>
</reference>
<proteinExistence type="predicted"/>
<keyword evidence="1" id="KW-0472">Membrane</keyword>
<keyword evidence="1" id="KW-0812">Transmembrane</keyword>
<gene>
    <name evidence="2" type="ORF">A2654_01225</name>
</gene>
<comment type="caution">
    <text evidence="2">The sequence shown here is derived from an EMBL/GenBank/DDBJ whole genome shotgun (WGS) entry which is preliminary data.</text>
</comment>
<accession>A0A1G2E4B8</accession>
<evidence type="ECO:0000313" key="3">
    <source>
        <dbReference type="Proteomes" id="UP000178721"/>
    </source>
</evidence>
<feature type="transmembrane region" description="Helical" evidence="1">
    <location>
        <begin position="14"/>
        <end position="35"/>
    </location>
</feature>
<protein>
    <submittedName>
        <fullName evidence="2">Uncharacterized protein</fullName>
    </submittedName>
</protein>
<sequence>MAIEFLQAQKRQRYLILILTLVICATLLVVWLGFFRTPAAVAPASLPLAAPPKIEINWDALKDAKLEALESFLQIPPLKDKAGRANPFTSYK</sequence>
<evidence type="ECO:0000256" key="1">
    <source>
        <dbReference type="SAM" id="Phobius"/>
    </source>
</evidence>